<dbReference type="GeneTree" id="ENSGT00390000002625"/>
<reference evidence="4" key="2">
    <citation type="submission" date="2025-09" db="UniProtKB">
        <authorList>
            <consortium name="Ensembl"/>
        </authorList>
    </citation>
    <scope>IDENTIFICATION</scope>
</reference>
<evidence type="ECO:0000256" key="1">
    <source>
        <dbReference type="ARBA" id="ARBA00025757"/>
    </source>
</evidence>
<dbReference type="CDD" id="cd20269">
    <property type="entry name" value="Complex1_LYR_LYRM9"/>
    <property type="match status" value="1"/>
</dbReference>
<accession>A0A8C7D2N1</accession>
<organism evidence="4 5">
    <name type="scientific">Oncorhynchus kisutch</name>
    <name type="common">Coho salmon</name>
    <name type="synonym">Salmo kisutch</name>
    <dbReference type="NCBI Taxonomy" id="8019"/>
    <lineage>
        <taxon>Eukaryota</taxon>
        <taxon>Metazoa</taxon>
        <taxon>Chordata</taxon>
        <taxon>Craniata</taxon>
        <taxon>Vertebrata</taxon>
        <taxon>Euteleostomi</taxon>
        <taxon>Actinopterygii</taxon>
        <taxon>Neopterygii</taxon>
        <taxon>Teleostei</taxon>
        <taxon>Protacanthopterygii</taxon>
        <taxon>Salmoniformes</taxon>
        <taxon>Salmonidae</taxon>
        <taxon>Salmoninae</taxon>
        <taxon>Oncorhynchus</taxon>
    </lineage>
</organism>
<dbReference type="AlphaFoldDB" id="A0A8C7D2N1"/>
<reference evidence="4" key="1">
    <citation type="submission" date="2025-08" db="UniProtKB">
        <authorList>
            <consortium name="Ensembl"/>
        </authorList>
    </citation>
    <scope>IDENTIFICATION</scope>
</reference>
<dbReference type="InterPro" id="IPR045291">
    <property type="entry name" value="Complex1_LYR_LYRM9"/>
</dbReference>
<proteinExistence type="inferred from homology"/>
<sequence length="158" mass="18154">RLVGQERCISYFFAVGLRFSADCSIDHHVNAILGTLNISLGVVSADNINVRLQLRILELCPVNCPDIHRSILRRKSFCTGSMPPLPGAELVRTPVHLYRYLLRCCKQLPTRAMQQHYQHAIRQGYNSHTDEDDPERIQLIIQRAISDADWILDKYNKK</sequence>
<name>A0A8C7D2N1_ONCKI</name>
<protein>
    <recommendedName>
        <fullName evidence="2">LYR motif-containing protein 9</fullName>
    </recommendedName>
</protein>
<evidence type="ECO:0000256" key="2">
    <source>
        <dbReference type="ARBA" id="ARBA00026234"/>
    </source>
</evidence>
<feature type="domain" description="Complex 1 LYR protein" evidence="3">
    <location>
        <begin position="93"/>
        <end position="148"/>
    </location>
</feature>
<dbReference type="InterPro" id="IPR052151">
    <property type="entry name" value="Complex_I_LYR"/>
</dbReference>
<evidence type="ECO:0000313" key="5">
    <source>
        <dbReference type="Proteomes" id="UP000694557"/>
    </source>
</evidence>
<dbReference type="Pfam" id="PF05347">
    <property type="entry name" value="Complex1_LYR"/>
    <property type="match status" value="1"/>
</dbReference>
<dbReference type="PANTHER" id="PTHR47061:SF1">
    <property type="entry name" value="LYR MOTIF-CONTAINING PROTEIN 9"/>
    <property type="match status" value="1"/>
</dbReference>
<dbReference type="InterPro" id="IPR008011">
    <property type="entry name" value="Complex1_LYR_dom"/>
</dbReference>
<gene>
    <name evidence="4" type="primary">LYRM9</name>
    <name evidence="4" type="synonym">lyrm9</name>
</gene>
<keyword evidence="5" id="KW-1185">Reference proteome</keyword>
<evidence type="ECO:0000313" key="4">
    <source>
        <dbReference type="Ensembl" id="ENSOKIP00005013302.1"/>
    </source>
</evidence>
<dbReference type="Ensembl" id="ENSOKIT00005014179.1">
    <property type="protein sequence ID" value="ENSOKIP00005013302.1"/>
    <property type="gene ID" value="ENSOKIG00005006016.1"/>
</dbReference>
<dbReference type="PANTHER" id="PTHR47061">
    <property type="entry name" value="LYR MOTIF-CONTAINING PROTEIN 9"/>
    <property type="match status" value="1"/>
</dbReference>
<evidence type="ECO:0000259" key="3">
    <source>
        <dbReference type="Pfam" id="PF05347"/>
    </source>
</evidence>
<dbReference type="Proteomes" id="UP000694557">
    <property type="component" value="Unassembled WGS sequence"/>
</dbReference>
<comment type="similarity">
    <text evidence="1">Belongs to the complex I LYR family. LYRM9 subfamily.</text>
</comment>